<organism evidence="1 2">
    <name type="scientific">Populus alba</name>
    <name type="common">White poplar</name>
    <dbReference type="NCBI Taxonomy" id="43335"/>
    <lineage>
        <taxon>Eukaryota</taxon>
        <taxon>Viridiplantae</taxon>
        <taxon>Streptophyta</taxon>
        <taxon>Embryophyta</taxon>
        <taxon>Tracheophyta</taxon>
        <taxon>Spermatophyta</taxon>
        <taxon>Magnoliopsida</taxon>
        <taxon>eudicotyledons</taxon>
        <taxon>Gunneridae</taxon>
        <taxon>Pentapetalae</taxon>
        <taxon>rosids</taxon>
        <taxon>fabids</taxon>
        <taxon>Malpighiales</taxon>
        <taxon>Salicaceae</taxon>
        <taxon>Saliceae</taxon>
        <taxon>Populus</taxon>
    </lineage>
</organism>
<name>A0ACC4BHB4_POPAL</name>
<gene>
    <name evidence="1" type="ORF">D5086_022651</name>
</gene>
<evidence type="ECO:0000313" key="2">
    <source>
        <dbReference type="Proteomes" id="UP000309997"/>
    </source>
</evidence>
<dbReference type="EMBL" id="RCHU02000011">
    <property type="protein sequence ID" value="KAL3577368.1"/>
    <property type="molecule type" value="Genomic_DNA"/>
</dbReference>
<sequence length="766" mass="87522">MAEEDNQSLHNENNENNRMRTLRDHMNPTRTSAPSCIVFPPDASHFNFKPGIIQLLPSFHGLDLENPYLHLREFEEEKHFTNVGIGYRDLLNTCPHHGFETWRLVSHFYEGLTPRDRQMVELMCNGTFEDKDPNEAMEYLDLLAEKCSKLGHHSWKSDSNNAQTSHPPFQAHHNFQNSHGYAPPYAPPPRRNFEETLHAFIEKQETINTQLAQSMTDFKDALAKLTSALSFQEKVITLRSGKVIEKPILEPCEKDDESISEGKEGVEPEHCKEKADSPPALPFPHAMIKQRKVSHNSEIFEIFKQTLVVLQFLALLENIKLKEPLLDLGASVNLLPYSVFQSLNLGIKACNWRPQIEELPPRSIEPIPSSVQPPKPELKPLPFNLKYSFLGENETFPVIISSKLNAHQEGYNQIEIALEDQEKTTFTCPFGTFAYRRMPFGLCNAPATFQRCMLSIFSDMVLSRCEEKNLVLNWEKCHFMVTNGIVLGHIVSSKGIEVDKSKIELIANLPTPKSVKDVRSFLGHAGFYRRFIKDFSVISKPLSNLLTKDNIFEWTEHCEQAFVKLKNLLTSAPVIQPPDWSLPFEIMCDASDYAVGVVLGQRKDKKPYVIYYASKTLNSAQMNYTTTEKELLAVVFACEKFRSYLVGSPVIVFSDHAALKYLLSKKDSKARLMRWILLLQEFDITIKDKKGTENVVADHLSRLTTDSRSDITPIDDYFPDESLFSVSTMPWFANIVNFLVSGQLPAHWSTQDKRKFLERSKELFIG</sequence>
<dbReference type="Proteomes" id="UP000309997">
    <property type="component" value="Unassembled WGS sequence"/>
</dbReference>
<comment type="caution">
    <text evidence="1">The sequence shown here is derived from an EMBL/GenBank/DDBJ whole genome shotgun (WGS) entry which is preliminary data.</text>
</comment>
<accession>A0ACC4BHB4</accession>
<protein>
    <submittedName>
        <fullName evidence="1">Uncharacterized protein</fullName>
    </submittedName>
</protein>
<evidence type="ECO:0000313" key="1">
    <source>
        <dbReference type="EMBL" id="KAL3577368.1"/>
    </source>
</evidence>
<proteinExistence type="predicted"/>
<keyword evidence="2" id="KW-1185">Reference proteome</keyword>
<reference evidence="1 2" key="1">
    <citation type="journal article" date="2024" name="Plant Biotechnol. J.">
        <title>Genome and CRISPR/Cas9 system of a widespread forest tree (Populus alba) in the world.</title>
        <authorList>
            <person name="Liu Y.J."/>
            <person name="Jiang P.F."/>
            <person name="Han X.M."/>
            <person name="Li X.Y."/>
            <person name="Wang H.M."/>
            <person name="Wang Y.J."/>
            <person name="Wang X.X."/>
            <person name="Zeng Q.Y."/>
        </authorList>
    </citation>
    <scope>NUCLEOTIDE SEQUENCE [LARGE SCALE GENOMIC DNA]</scope>
    <source>
        <strain evidence="2">cv. PAL-ZL1</strain>
    </source>
</reference>